<dbReference type="Proteomes" id="UP000039217">
    <property type="component" value="Unassembled WGS sequence"/>
</dbReference>
<sequence length="87" mass="9882">MVSTTPGSRRRLARSIGMIFRMRATIPIVRPVNMSARATNDPGNTEPMQKTSNQDTCPLTTRTPRRFRTGLPDTVIRTPKRRSTNRQ</sequence>
<accession>A0A654U722</accession>
<evidence type="ECO:0000313" key="4">
    <source>
        <dbReference type="EMBL" id="CKS76583.1"/>
    </source>
</evidence>
<feature type="region of interest" description="Disordered" evidence="1">
    <location>
        <begin position="33"/>
        <end position="87"/>
    </location>
</feature>
<name>A0A654U722_MYCTX</name>
<gene>
    <name evidence="3" type="ORF">ERS007657_03946</name>
    <name evidence="5" type="ORF">ERS007661_03426</name>
    <name evidence="2" type="ORF">ERS007688_01425</name>
    <name evidence="4" type="ORF">ERS027659_03536</name>
</gene>
<dbReference type="EMBL" id="CQQC01001512">
    <property type="protein sequence ID" value="CNW01366.1"/>
    <property type="molecule type" value="Genomic_DNA"/>
</dbReference>
<dbReference type="AlphaFoldDB" id="A0A654U722"/>
<evidence type="ECO:0000313" key="2">
    <source>
        <dbReference type="EMBL" id="CFE49340.1"/>
    </source>
</evidence>
<proteinExistence type="predicted"/>
<dbReference type="Proteomes" id="UP000046947">
    <property type="component" value="Unassembled WGS sequence"/>
</dbReference>
<evidence type="ECO:0000313" key="7">
    <source>
        <dbReference type="Proteomes" id="UP000046680"/>
    </source>
</evidence>
<evidence type="ECO:0000313" key="9">
    <source>
        <dbReference type="Proteomes" id="UP000050164"/>
    </source>
</evidence>
<reference evidence="6 7" key="1">
    <citation type="submission" date="2015-03" db="EMBL/GenBank/DDBJ databases">
        <authorList>
            <consortium name="Pathogen Informatics"/>
        </authorList>
    </citation>
    <scope>NUCLEOTIDE SEQUENCE [LARGE SCALE GENOMIC DNA]</scope>
    <source>
        <strain evidence="4 9">Bir 185</strain>
        <strain evidence="3 7">C09601061</strain>
        <strain evidence="5 6">D00501624</strain>
        <strain evidence="2 8">H09601792</strain>
    </source>
</reference>
<protein>
    <submittedName>
        <fullName evidence="3">Uncharacterized protein</fullName>
    </submittedName>
</protein>
<dbReference type="Proteomes" id="UP000046680">
    <property type="component" value="Unassembled WGS sequence"/>
</dbReference>
<organism evidence="3 7">
    <name type="scientific">Mycobacterium tuberculosis</name>
    <dbReference type="NCBI Taxonomy" id="1773"/>
    <lineage>
        <taxon>Bacteria</taxon>
        <taxon>Bacillati</taxon>
        <taxon>Actinomycetota</taxon>
        <taxon>Actinomycetes</taxon>
        <taxon>Mycobacteriales</taxon>
        <taxon>Mycobacteriaceae</taxon>
        <taxon>Mycobacterium</taxon>
        <taxon>Mycobacterium tuberculosis complex</taxon>
    </lineage>
</organism>
<evidence type="ECO:0000313" key="6">
    <source>
        <dbReference type="Proteomes" id="UP000039217"/>
    </source>
</evidence>
<dbReference type="EMBL" id="CFOH01000181">
    <property type="protein sequence ID" value="CFE49340.1"/>
    <property type="molecule type" value="Genomic_DNA"/>
</dbReference>
<feature type="compositionally biased region" description="Basic residues" evidence="1">
    <location>
        <begin position="78"/>
        <end position="87"/>
    </location>
</feature>
<dbReference type="Proteomes" id="UP000050164">
    <property type="component" value="Unassembled WGS sequence"/>
</dbReference>
<dbReference type="EMBL" id="CNFT01001043">
    <property type="protein sequence ID" value="CKS76583.1"/>
    <property type="molecule type" value="Genomic_DNA"/>
</dbReference>
<feature type="compositionally biased region" description="Polar residues" evidence="1">
    <location>
        <begin position="36"/>
        <end position="59"/>
    </location>
</feature>
<evidence type="ECO:0000256" key="1">
    <source>
        <dbReference type="SAM" id="MobiDB-lite"/>
    </source>
</evidence>
<evidence type="ECO:0000313" key="5">
    <source>
        <dbReference type="EMBL" id="CNW01366.1"/>
    </source>
</evidence>
<evidence type="ECO:0000313" key="8">
    <source>
        <dbReference type="Proteomes" id="UP000046947"/>
    </source>
</evidence>
<evidence type="ECO:0000313" key="3">
    <source>
        <dbReference type="EMBL" id="CFS08684.1"/>
    </source>
</evidence>
<dbReference type="EMBL" id="CGCX01002212">
    <property type="protein sequence ID" value="CFS08684.1"/>
    <property type="molecule type" value="Genomic_DNA"/>
</dbReference>